<dbReference type="PANTHER" id="PTHR43392">
    <property type="entry name" value="AAA-TYPE ATPASE FAMILY PROTEIN / ANKYRIN REPEAT FAMILY PROTEIN"/>
    <property type="match status" value="1"/>
</dbReference>
<feature type="domain" description="AAA+ ATPase" evidence="5">
    <location>
        <begin position="86"/>
        <end position="225"/>
    </location>
</feature>
<dbReference type="Gene3D" id="3.40.50.300">
    <property type="entry name" value="P-loop containing nucleotide triphosphate hydrolases"/>
    <property type="match status" value="1"/>
</dbReference>
<dbReference type="SUPFAM" id="SSF52540">
    <property type="entry name" value="P-loop containing nucleoside triphosphate hydrolases"/>
    <property type="match status" value="1"/>
</dbReference>
<evidence type="ECO:0000259" key="5">
    <source>
        <dbReference type="SMART" id="SM00382"/>
    </source>
</evidence>
<reference evidence="6 7" key="1">
    <citation type="submission" date="2020-07" db="EMBL/GenBank/DDBJ databases">
        <authorList>
            <person name="Maaloum M."/>
        </authorList>
    </citation>
    <scope>NUCLEOTIDE SEQUENCE [LARGE SCALE GENOMIC DNA]</scope>
    <source>
        <strain evidence="6 7">GCS-AN-3</strain>
    </source>
</reference>
<evidence type="ECO:0000313" key="6">
    <source>
        <dbReference type="EMBL" id="NZA02914.1"/>
    </source>
</evidence>
<evidence type="ECO:0000313" key="7">
    <source>
        <dbReference type="Proteomes" id="UP000589716"/>
    </source>
</evidence>
<dbReference type="NCBIfam" id="TIGR02880">
    <property type="entry name" value="cbbX_cfxQ"/>
    <property type="match status" value="1"/>
</dbReference>
<evidence type="ECO:0000256" key="4">
    <source>
        <dbReference type="ARBA" id="ARBA00054930"/>
    </source>
</evidence>
<proteinExistence type="inferred from homology"/>
<dbReference type="PRINTS" id="PR00820">
    <property type="entry name" value="CBXXCFQX"/>
</dbReference>
<dbReference type="AlphaFoldDB" id="A0A853IWN8"/>
<dbReference type="Proteomes" id="UP000589716">
    <property type="component" value="Unassembled WGS sequence"/>
</dbReference>
<evidence type="ECO:0000256" key="2">
    <source>
        <dbReference type="ARBA" id="ARBA00022741"/>
    </source>
</evidence>
<dbReference type="InterPro" id="IPR041627">
    <property type="entry name" value="AAA_lid_6"/>
</dbReference>
<dbReference type="GO" id="GO:0016887">
    <property type="term" value="F:ATP hydrolysis activity"/>
    <property type="evidence" value="ECO:0007669"/>
    <property type="project" value="InterPro"/>
</dbReference>
<dbReference type="InterPro" id="IPR050773">
    <property type="entry name" value="CbxX/CfxQ_RuBisCO_ESX"/>
</dbReference>
<keyword evidence="7" id="KW-1185">Reference proteome</keyword>
<dbReference type="InterPro" id="IPR000641">
    <property type="entry name" value="CbxX/CfxQ"/>
</dbReference>
<dbReference type="GO" id="GO:0005524">
    <property type="term" value="F:ATP binding"/>
    <property type="evidence" value="ECO:0007669"/>
    <property type="project" value="UniProtKB-KW"/>
</dbReference>
<name>A0A853IWN8_9BURK</name>
<evidence type="ECO:0000256" key="3">
    <source>
        <dbReference type="ARBA" id="ARBA00022840"/>
    </source>
</evidence>
<dbReference type="InterPro" id="IPR003959">
    <property type="entry name" value="ATPase_AAA_core"/>
</dbReference>
<dbReference type="Pfam" id="PF00004">
    <property type="entry name" value="AAA"/>
    <property type="match status" value="1"/>
</dbReference>
<gene>
    <name evidence="6" type="primary">cbbX</name>
    <name evidence="6" type="ORF">H0I39_16370</name>
</gene>
<dbReference type="InterPro" id="IPR027417">
    <property type="entry name" value="P-loop_NTPase"/>
</dbReference>
<dbReference type="EMBL" id="JACCKX010000001">
    <property type="protein sequence ID" value="NZA02914.1"/>
    <property type="molecule type" value="Genomic_DNA"/>
</dbReference>
<protein>
    <submittedName>
        <fullName evidence="6">CbbX protein</fullName>
    </submittedName>
</protein>
<dbReference type="Gene3D" id="1.10.8.60">
    <property type="match status" value="1"/>
</dbReference>
<comment type="caution">
    <text evidence="6">The sequence shown here is derived from an EMBL/GenBank/DDBJ whole genome shotgun (WGS) entry which is preliminary data.</text>
</comment>
<dbReference type="FunFam" id="3.40.50.300:FF:000216">
    <property type="entry name" value="Type VII secretion ATPase EccA"/>
    <property type="match status" value="1"/>
</dbReference>
<dbReference type="RefSeq" id="WP_180551194.1">
    <property type="nucleotide sequence ID" value="NZ_JACCKX010000001.1"/>
</dbReference>
<dbReference type="InterPro" id="IPR003593">
    <property type="entry name" value="AAA+_ATPase"/>
</dbReference>
<dbReference type="InterPro" id="IPR000470">
    <property type="entry name" value="CbxX/CfqX_mono"/>
</dbReference>
<accession>A0A853IWN8</accession>
<sequence>MNAPLYRIPGVAAPADVPAPSAVAEAVARARTVGEVLAQSQVEDVLAELDRDLVGLAPVKARIRDIAALLVIDKLRGNLGLTSQAPPLHMSFTGNPGTGKTTVAMRMATILHRLGYVRKGHLVAVTRDDLVGQYIGHTAPKTKEVLKKAMGGVLFIDEAYYLYRPENERDYGQEAIEILLQVMENQRDDLVVILAGYKDRMDTFFQSNPGMSSRIAHHLDFPDYSAGELMQIAQQMLGAQNYRFGDGAQDAFARYLDRRIAQPHFANARSVRNALDRARLRQASRLFADRDRQLTADDLSTLAAEDILASRVFTQEAKP</sequence>
<keyword evidence="2" id="KW-0547">Nucleotide-binding</keyword>
<dbReference type="SMART" id="SM00382">
    <property type="entry name" value="AAA"/>
    <property type="match status" value="1"/>
</dbReference>
<organism evidence="6 7">
    <name type="scientific">Ottowia beijingensis</name>
    <dbReference type="NCBI Taxonomy" id="1207057"/>
    <lineage>
        <taxon>Bacteria</taxon>
        <taxon>Pseudomonadati</taxon>
        <taxon>Pseudomonadota</taxon>
        <taxon>Betaproteobacteria</taxon>
        <taxon>Burkholderiales</taxon>
        <taxon>Comamonadaceae</taxon>
        <taxon>Ottowia</taxon>
    </lineage>
</organism>
<dbReference type="Pfam" id="PF17866">
    <property type="entry name" value="AAA_lid_6"/>
    <property type="match status" value="1"/>
</dbReference>
<evidence type="ECO:0000256" key="1">
    <source>
        <dbReference type="ARBA" id="ARBA00010378"/>
    </source>
</evidence>
<comment type="similarity">
    <text evidence="1">Belongs to the CbxX/CfxQ family.</text>
</comment>
<keyword evidence="3" id="KW-0067">ATP-binding</keyword>
<dbReference type="PANTHER" id="PTHR43392:SF2">
    <property type="entry name" value="AAA-TYPE ATPASE FAMILY PROTEIN _ ANKYRIN REPEAT FAMILY PROTEIN"/>
    <property type="match status" value="1"/>
</dbReference>
<dbReference type="PRINTS" id="PR00819">
    <property type="entry name" value="CBXCFQXSUPER"/>
</dbReference>
<comment type="function">
    <text evidence="4">Seems to be necessary for the expression of RuBisCO.</text>
</comment>
<dbReference type="CDD" id="cd00009">
    <property type="entry name" value="AAA"/>
    <property type="match status" value="1"/>
</dbReference>